<gene>
    <name evidence="1" type="ORF">DSO57_1036847</name>
</gene>
<sequence length="120" mass="13299">MLSTEPTAADLFSAGPRCPVTTEPIGALIEVTNPTSASILDTHVKTAIEAYITCKPRPNGHKVPPMPELLPCLRSVRTKMCDFIVDTFMTINKHQRLVNRLEEHFSAGTFPNEYSCIKMP</sequence>
<dbReference type="Proteomes" id="UP001165960">
    <property type="component" value="Unassembled WGS sequence"/>
</dbReference>
<evidence type="ECO:0000313" key="2">
    <source>
        <dbReference type="Proteomes" id="UP001165960"/>
    </source>
</evidence>
<protein>
    <submittedName>
        <fullName evidence="1">Uncharacterized protein</fullName>
    </submittedName>
</protein>
<dbReference type="EMBL" id="QTSX02004630">
    <property type="protein sequence ID" value="KAJ9063830.1"/>
    <property type="molecule type" value="Genomic_DNA"/>
</dbReference>
<evidence type="ECO:0000313" key="1">
    <source>
        <dbReference type="EMBL" id="KAJ9063830.1"/>
    </source>
</evidence>
<keyword evidence="2" id="KW-1185">Reference proteome</keyword>
<proteinExistence type="predicted"/>
<comment type="caution">
    <text evidence="1">The sequence shown here is derived from an EMBL/GenBank/DDBJ whole genome shotgun (WGS) entry which is preliminary data.</text>
</comment>
<name>A0ACC2SNH1_9FUNG</name>
<accession>A0ACC2SNH1</accession>
<organism evidence="1 2">
    <name type="scientific">Entomophthora muscae</name>
    <dbReference type="NCBI Taxonomy" id="34485"/>
    <lineage>
        <taxon>Eukaryota</taxon>
        <taxon>Fungi</taxon>
        <taxon>Fungi incertae sedis</taxon>
        <taxon>Zoopagomycota</taxon>
        <taxon>Entomophthoromycotina</taxon>
        <taxon>Entomophthoromycetes</taxon>
        <taxon>Entomophthorales</taxon>
        <taxon>Entomophthoraceae</taxon>
        <taxon>Entomophthora</taxon>
    </lineage>
</organism>
<reference evidence="1" key="1">
    <citation type="submission" date="2022-04" db="EMBL/GenBank/DDBJ databases">
        <title>Genome of the entomopathogenic fungus Entomophthora muscae.</title>
        <authorList>
            <person name="Elya C."/>
            <person name="Lovett B.R."/>
            <person name="Lee E."/>
            <person name="Macias A.M."/>
            <person name="Hajek A.E."/>
            <person name="De Bivort B.L."/>
            <person name="Kasson M.T."/>
            <person name="De Fine Licht H.H."/>
            <person name="Stajich J.E."/>
        </authorList>
    </citation>
    <scope>NUCLEOTIDE SEQUENCE</scope>
    <source>
        <strain evidence="1">Berkeley</strain>
    </source>
</reference>